<dbReference type="InterPro" id="IPR036034">
    <property type="entry name" value="PDZ_sf"/>
</dbReference>
<dbReference type="CDD" id="cd06779">
    <property type="entry name" value="cpPDZ_Deg_HtrA-like"/>
    <property type="match status" value="1"/>
</dbReference>
<evidence type="ECO:0000256" key="3">
    <source>
        <dbReference type="ARBA" id="ARBA00022801"/>
    </source>
</evidence>
<dbReference type="PANTHER" id="PTHR43343">
    <property type="entry name" value="PEPTIDASE S12"/>
    <property type="match status" value="1"/>
</dbReference>
<comment type="similarity">
    <text evidence="1">Belongs to the peptidase S1C family.</text>
</comment>
<dbReference type="SMART" id="SM00228">
    <property type="entry name" value="PDZ"/>
    <property type="match status" value="1"/>
</dbReference>
<dbReference type="SUPFAM" id="SSF50494">
    <property type="entry name" value="Trypsin-like serine proteases"/>
    <property type="match status" value="1"/>
</dbReference>
<dbReference type="InterPro" id="IPR001940">
    <property type="entry name" value="Peptidase_S1C"/>
</dbReference>
<dbReference type="GO" id="GO:0006508">
    <property type="term" value="P:proteolysis"/>
    <property type="evidence" value="ECO:0007669"/>
    <property type="project" value="UniProtKB-KW"/>
</dbReference>
<dbReference type="Pfam" id="PF13180">
    <property type="entry name" value="PDZ_2"/>
    <property type="match status" value="1"/>
</dbReference>
<dbReference type="PRINTS" id="PR00834">
    <property type="entry name" value="PROTEASES2C"/>
</dbReference>
<evidence type="ECO:0000313" key="6">
    <source>
        <dbReference type="EMBL" id="OHA09621.1"/>
    </source>
</evidence>
<dbReference type="InterPro" id="IPR001478">
    <property type="entry name" value="PDZ"/>
</dbReference>
<organism evidence="6 7">
    <name type="scientific">Candidatus Sungbacteria bacterium RIFCSPLOWO2_01_FULL_60_25</name>
    <dbReference type="NCBI Taxonomy" id="1802281"/>
    <lineage>
        <taxon>Bacteria</taxon>
        <taxon>Candidatus Sungiibacteriota</taxon>
    </lineage>
</organism>
<accession>A0A1G2LFL6</accession>
<dbReference type="EMBL" id="MHQT01000020">
    <property type="protein sequence ID" value="OHA09621.1"/>
    <property type="molecule type" value="Genomic_DNA"/>
</dbReference>
<sequence length="411" mass="43405">MGPFSPRKFIAVVIVVAVATSFATAMATISVLTGETPNQVAERIIEKSAPASPATEKEISERVLRQDELVVGVVKRASPAVVSIVATKDVPVIERYFVDPFGNDPLFRQFFGDDFSVPQYRQKGTEKRPIASGTGFVVSADGLIVTNRHVVSDAAAEYTAFFNDGTKAAAKVLARDSFQDIAILKVERTGLATVPLGNASGIQIGQTVVAIGNALGEFSNTVSVGVVSGLHRTITASGGGSSEELQELIQTDAAINPGNSGGPLLNLRGEVIGINVAMASGAENIGFAIPANYVRRDVESVKQSGRIAYPFLGVRYLMLTKDIQAKEKLSVGEGAYITGGEGEAAITKGGPAEKAGLRQGDVITAFDGKAVNRDHPLAERIRERQPGDTVSITVRRGNETLTLPATLEERK</sequence>
<feature type="domain" description="PDZ" evidence="5">
    <location>
        <begin position="316"/>
        <end position="398"/>
    </location>
</feature>
<evidence type="ECO:0000313" key="7">
    <source>
        <dbReference type="Proteomes" id="UP000178977"/>
    </source>
</evidence>
<dbReference type="Gene3D" id="2.30.42.10">
    <property type="match status" value="1"/>
</dbReference>
<name>A0A1G2LFL6_9BACT</name>
<dbReference type="Gene3D" id="2.40.10.10">
    <property type="entry name" value="Trypsin-like serine proteases"/>
    <property type="match status" value="2"/>
</dbReference>
<dbReference type="AlphaFoldDB" id="A0A1G2LFL6"/>
<evidence type="ECO:0000256" key="1">
    <source>
        <dbReference type="ARBA" id="ARBA00010541"/>
    </source>
</evidence>
<dbReference type="PROSITE" id="PS50106">
    <property type="entry name" value="PDZ"/>
    <property type="match status" value="1"/>
</dbReference>
<gene>
    <name evidence="6" type="ORF">A3A44_02330</name>
</gene>
<dbReference type="PANTHER" id="PTHR43343:SF3">
    <property type="entry name" value="PROTEASE DO-LIKE 8, CHLOROPLASTIC"/>
    <property type="match status" value="1"/>
</dbReference>
<evidence type="ECO:0000256" key="2">
    <source>
        <dbReference type="ARBA" id="ARBA00022670"/>
    </source>
</evidence>
<keyword evidence="3" id="KW-0378">Hydrolase</keyword>
<dbReference type="GO" id="GO:0004252">
    <property type="term" value="F:serine-type endopeptidase activity"/>
    <property type="evidence" value="ECO:0007669"/>
    <property type="project" value="InterPro"/>
</dbReference>
<dbReference type="InterPro" id="IPR009003">
    <property type="entry name" value="Peptidase_S1_PA"/>
</dbReference>
<protein>
    <recommendedName>
        <fullName evidence="5">PDZ domain-containing protein</fullName>
    </recommendedName>
</protein>
<dbReference type="InterPro" id="IPR051201">
    <property type="entry name" value="Chloro_Bact_Ser_Proteases"/>
</dbReference>
<feature type="signal peptide" evidence="4">
    <location>
        <begin position="1"/>
        <end position="27"/>
    </location>
</feature>
<keyword evidence="4" id="KW-0732">Signal</keyword>
<keyword evidence="2" id="KW-0645">Protease</keyword>
<dbReference type="InterPro" id="IPR043504">
    <property type="entry name" value="Peptidase_S1_PA_chymotrypsin"/>
</dbReference>
<evidence type="ECO:0000256" key="4">
    <source>
        <dbReference type="SAM" id="SignalP"/>
    </source>
</evidence>
<proteinExistence type="inferred from homology"/>
<dbReference type="Proteomes" id="UP000178977">
    <property type="component" value="Unassembled WGS sequence"/>
</dbReference>
<dbReference type="SUPFAM" id="SSF50156">
    <property type="entry name" value="PDZ domain-like"/>
    <property type="match status" value="1"/>
</dbReference>
<feature type="chain" id="PRO_5009583558" description="PDZ domain-containing protein" evidence="4">
    <location>
        <begin position="28"/>
        <end position="411"/>
    </location>
</feature>
<comment type="caution">
    <text evidence="6">The sequence shown here is derived from an EMBL/GenBank/DDBJ whole genome shotgun (WGS) entry which is preliminary data.</text>
</comment>
<dbReference type="STRING" id="1802281.A3A44_02330"/>
<dbReference type="Pfam" id="PF13365">
    <property type="entry name" value="Trypsin_2"/>
    <property type="match status" value="1"/>
</dbReference>
<reference evidence="6 7" key="1">
    <citation type="journal article" date="2016" name="Nat. Commun.">
        <title>Thousands of microbial genomes shed light on interconnected biogeochemical processes in an aquifer system.</title>
        <authorList>
            <person name="Anantharaman K."/>
            <person name="Brown C.T."/>
            <person name="Hug L.A."/>
            <person name="Sharon I."/>
            <person name="Castelle C.J."/>
            <person name="Probst A.J."/>
            <person name="Thomas B.C."/>
            <person name="Singh A."/>
            <person name="Wilkins M.J."/>
            <person name="Karaoz U."/>
            <person name="Brodie E.L."/>
            <person name="Williams K.H."/>
            <person name="Hubbard S.S."/>
            <person name="Banfield J.F."/>
        </authorList>
    </citation>
    <scope>NUCLEOTIDE SEQUENCE [LARGE SCALE GENOMIC DNA]</scope>
</reference>
<evidence type="ECO:0000259" key="5">
    <source>
        <dbReference type="PROSITE" id="PS50106"/>
    </source>
</evidence>